<dbReference type="OrthoDB" id="6160520at2"/>
<gene>
    <name evidence="2" type="ORF">SAMN05216177_102268</name>
</gene>
<proteinExistence type="predicted"/>
<evidence type="ECO:0000256" key="1">
    <source>
        <dbReference type="SAM" id="MobiDB-lite"/>
    </source>
</evidence>
<evidence type="ECO:0000313" key="3">
    <source>
        <dbReference type="Proteomes" id="UP000182025"/>
    </source>
</evidence>
<organism evidence="2 3">
    <name type="scientific">Ectopseudomonas toyotomiensis</name>
    <dbReference type="NCBI Taxonomy" id="554344"/>
    <lineage>
        <taxon>Bacteria</taxon>
        <taxon>Pseudomonadati</taxon>
        <taxon>Pseudomonadota</taxon>
        <taxon>Gammaproteobacteria</taxon>
        <taxon>Pseudomonadales</taxon>
        <taxon>Pseudomonadaceae</taxon>
        <taxon>Ectopseudomonas</taxon>
    </lineage>
</organism>
<dbReference type="EMBL" id="FOXK01000002">
    <property type="protein sequence ID" value="SFP32215.1"/>
    <property type="molecule type" value="Genomic_DNA"/>
</dbReference>
<dbReference type="AlphaFoldDB" id="A0A1I5PDU9"/>
<keyword evidence="3" id="KW-1185">Reference proteome</keyword>
<evidence type="ECO:0000313" key="2">
    <source>
        <dbReference type="EMBL" id="SFP32215.1"/>
    </source>
</evidence>
<protein>
    <submittedName>
        <fullName evidence="2">Mu-like prophage protein gp37</fullName>
    </submittedName>
</protein>
<reference evidence="3" key="1">
    <citation type="submission" date="2016-10" db="EMBL/GenBank/DDBJ databases">
        <authorList>
            <person name="Varghese N."/>
            <person name="Submissions S."/>
        </authorList>
    </citation>
    <scope>NUCLEOTIDE SEQUENCE [LARGE SCALE GENOMIC DNA]</scope>
    <source>
        <strain evidence="3">JCM 15604</strain>
    </source>
</reference>
<sequence length="187" mass="20300">MLAKVEDDMIERCKSLLGRHVKKVEDLPAGWDANTLKAARRDVPGVYVAWSGGAAAPGSRAAINSRYAVYVVTGHASGERVRRRGNGREMGAYEILERIVPGLHGMTIEKIGTLQLERVDNLYSDQADREGVVIYGAVFALNKMQFPAALDASDLADFATFHANHQVPDGPDTETHQTLPTGSEVTP</sequence>
<dbReference type="Pfam" id="PF08873">
    <property type="entry name" value="Phage_Mu_Gp37"/>
    <property type="match status" value="1"/>
</dbReference>
<dbReference type="Proteomes" id="UP000182025">
    <property type="component" value="Unassembled WGS sequence"/>
</dbReference>
<feature type="region of interest" description="Disordered" evidence="1">
    <location>
        <begin position="165"/>
        <end position="187"/>
    </location>
</feature>
<feature type="compositionally biased region" description="Polar residues" evidence="1">
    <location>
        <begin position="176"/>
        <end position="187"/>
    </location>
</feature>
<dbReference type="InterPro" id="IPR014972">
    <property type="entry name" value="Phage_Mu_Gp37"/>
</dbReference>
<dbReference type="RefSeq" id="WP_074913683.1">
    <property type="nucleotide sequence ID" value="NZ_FOXK01000002.1"/>
</dbReference>
<name>A0A1I5PDU9_9GAMM</name>
<accession>A0A1I5PDU9</accession>